<feature type="compositionally biased region" description="Basic and acidic residues" evidence="1">
    <location>
        <begin position="244"/>
        <end position="277"/>
    </location>
</feature>
<feature type="compositionally biased region" description="Acidic residues" evidence="1">
    <location>
        <begin position="185"/>
        <end position="199"/>
    </location>
</feature>
<dbReference type="Proteomes" id="UP000193467">
    <property type="component" value="Unassembled WGS sequence"/>
</dbReference>
<organism evidence="2 3">
    <name type="scientific">Leucosporidium creatinivorum</name>
    <dbReference type="NCBI Taxonomy" id="106004"/>
    <lineage>
        <taxon>Eukaryota</taxon>
        <taxon>Fungi</taxon>
        <taxon>Dikarya</taxon>
        <taxon>Basidiomycota</taxon>
        <taxon>Pucciniomycotina</taxon>
        <taxon>Microbotryomycetes</taxon>
        <taxon>Leucosporidiales</taxon>
        <taxon>Leucosporidium</taxon>
    </lineage>
</organism>
<dbReference type="FunCoup" id="A0A1Y2CFF8">
    <property type="interactions" value="394"/>
</dbReference>
<keyword evidence="3" id="KW-1185">Reference proteome</keyword>
<dbReference type="InterPro" id="IPR038511">
    <property type="entry name" value="TAP42/TAP46-like_sf"/>
</dbReference>
<sequence>DLTLGQLLARGISSATKVSEADSPNDPAIQKLLQSSLSDLTLCSSLIARLGILSPNETLEDINTRDLRCVLVDCLRGELEVLAKTKGGVERIGWLQRARVSRFEHFRNYLELVDRYEIIPEDKRSAFAGPQHATQNPTIRREHKIAQYKLEKEIKGKLEELRKRRQERRPRARASTSTATTLTAPEEDLDDMAYDSDSDDTDVSRPLFITLLQLHYLRAHAELSSMEQELELLVHGMKMSELPSGRDQRGREEDREKEDESSWRVEQLKDKDGPLLDPEGKVLRPFTILPSRNSALSTRLRFQSEVFRPSHNLPTMTIDEFLEQEEAQGNILQGGGPNSSEAVEQARADERGEKEEDNVRGWEAEERELRKTREWDEYRDTHRKGEGNM</sequence>
<dbReference type="GO" id="GO:0051721">
    <property type="term" value="F:protein phosphatase 2A binding"/>
    <property type="evidence" value="ECO:0007669"/>
    <property type="project" value="TreeGrafter"/>
</dbReference>
<dbReference type="STRING" id="106004.A0A1Y2CFF8"/>
<evidence type="ECO:0000256" key="1">
    <source>
        <dbReference type="SAM" id="MobiDB-lite"/>
    </source>
</evidence>
<dbReference type="EMBL" id="MCGR01000124">
    <property type="protein sequence ID" value="ORY45035.1"/>
    <property type="molecule type" value="Genomic_DNA"/>
</dbReference>
<dbReference type="OrthoDB" id="10261753at2759"/>
<reference evidence="2 3" key="1">
    <citation type="submission" date="2016-07" db="EMBL/GenBank/DDBJ databases">
        <title>Pervasive Adenine N6-methylation of Active Genes in Fungi.</title>
        <authorList>
            <consortium name="DOE Joint Genome Institute"/>
            <person name="Mondo S.J."/>
            <person name="Dannebaum R.O."/>
            <person name="Kuo R.C."/>
            <person name="Labutti K."/>
            <person name="Haridas S."/>
            <person name="Kuo A."/>
            <person name="Salamov A."/>
            <person name="Ahrendt S.R."/>
            <person name="Lipzen A."/>
            <person name="Sullivan W."/>
            <person name="Andreopoulos W.B."/>
            <person name="Clum A."/>
            <person name="Lindquist E."/>
            <person name="Daum C."/>
            <person name="Ramamoorthy G.K."/>
            <person name="Gryganskyi A."/>
            <person name="Culley D."/>
            <person name="Magnuson J.K."/>
            <person name="James T.Y."/>
            <person name="O'Malley M.A."/>
            <person name="Stajich J.E."/>
            <person name="Spatafora J.W."/>
            <person name="Visel A."/>
            <person name="Grigoriev I.V."/>
        </authorList>
    </citation>
    <scope>NUCLEOTIDE SEQUENCE [LARGE SCALE GENOMIC DNA]</scope>
    <source>
        <strain evidence="2 3">62-1032</strain>
    </source>
</reference>
<feature type="compositionally biased region" description="Low complexity" evidence="1">
    <location>
        <begin position="173"/>
        <end position="184"/>
    </location>
</feature>
<proteinExistence type="predicted"/>
<feature type="region of interest" description="Disordered" evidence="1">
    <location>
        <begin position="159"/>
        <end position="199"/>
    </location>
</feature>
<dbReference type="Pfam" id="PF04177">
    <property type="entry name" value="TAP42"/>
    <property type="match status" value="1"/>
</dbReference>
<protein>
    <submittedName>
        <fullName evidence="2">TAP42-like protein</fullName>
    </submittedName>
</protein>
<feature type="compositionally biased region" description="Basic residues" evidence="1">
    <location>
        <begin position="163"/>
        <end position="172"/>
    </location>
</feature>
<dbReference type="PANTHER" id="PTHR10933:SF9">
    <property type="entry name" value="IMMUNOGLOBULIN-BINDING PROTEIN 1"/>
    <property type="match status" value="1"/>
</dbReference>
<accession>A0A1Y2CFF8</accession>
<dbReference type="InterPro" id="IPR007304">
    <property type="entry name" value="TAP46-like"/>
</dbReference>
<feature type="region of interest" description="Disordered" evidence="1">
    <location>
        <begin position="241"/>
        <end position="277"/>
    </location>
</feature>
<feature type="region of interest" description="Disordered" evidence="1">
    <location>
        <begin position="331"/>
        <end position="389"/>
    </location>
</feature>
<dbReference type="GO" id="GO:0005829">
    <property type="term" value="C:cytosol"/>
    <property type="evidence" value="ECO:0007669"/>
    <property type="project" value="TreeGrafter"/>
</dbReference>
<feature type="non-terminal residue" evidence="2">
    <location>
        <position position="1"/>
    </location>
</feature>
<gene>
    <name evidence="2" type="ORF">BCR35DRAFT_251479</name>
</gene>
<dbReference type="InParanoid" id="A0A1Y2CFF8"/>
<comment type="caution">
    <text evidence="2">The sequence shown here is derived from an EMBL/GenBank/DDBJ whole genome shotgun (WGS) entry which is preliminary data.</text>
</comment>
<dbReference type="GO" id="GO:0009966">
    <property type="term" value="P:regulation of signal transduction"/>
    <property type="evidence" value="ECO:0007669"/>
    <property type="project" value="InterPro"/>
</dbReference>
<dbReference type="PANTHER" id="PTHR10933">
    <property type="entry name" value="IMMUNOGLOBULIN-BINDING PROTEIN 1"/>
    <property type="match status" value="1"/>
</dbReference>
<evidence type="ECO:0000313" key="2">
    <source>
        <dbReference type="EMBL" id="ORY45035.1"/>
    </source>
</evidence>
<name>A0A1Y2CFF8_9BASI</name>
<evidence type="ECO:0000313" key="3">
    <source>
        <dbReference type="Proteomes" id="UP000193467"/>
    </source>
</evidence>
<feature type="compositionally biased region" description="Basic and acidic residues" evidence="1">
    <location>
        <begin position="344"/>
        <end position="389"/>
    </location>
</feature>
<dbReference type="GO" id="GO:0035303">
    <property type="term" value="P:regulation of dephosphorylation"/>
    <property type="evidence" value="ECO:0007669"/>
    <property type="project" value="TreeGrafter"/>
</dbReference>
<dbReference type="Gene3D" id="1.25.40.540">
    <property type="entry name" value="TAP42-like family"/>
    <property type="match status" value="1"/>
</dbReference>
<dbReference type="AlphaFoldDB" id="A0A1Y2CFF8"/>
<feature type="non-terminal residue" evidence="2">
    <location>
        <position position="389"/>
    </location>
</feature>